<evidence type="ECO:0000259" key="7">
    <source>
        <dbReference type="Pfam" id="PF04389"/>
    </source>
</evidence>
<dbReference type="SUPFAM" id="SSF47672">
    <property type="entry name" value="Transferrin receptor-like dimerisation domain"/>
    <property type="match status" value="1"/>
</dbReference>
<evidence type="ECO:0000256" key="2">
    <source>
        <dbReference type="SAM" id="MobiDB-lite"/>
    </source>
</evidence>
<dbReference type="Gene3D" id="3.50.30.30">
    <property type="match status" value="1"/>
</dbReference>
<dbReference type="Pfam" id="PF13193">
    <property type="entry name" value="AMP-binding_C"/>
    <property type="match status" value="1"/>
</dbReference>
<dbReference type="InterPro" id="IPR007365">
    <property type="entry name" value="TFR-like_dimer_dom"/>
</dbReference>
<evidence type="ECO:0000259" key="5">
    <source>
        <dbReference type="Pfam" id="PF02225"/>
    </source>
</evidence>
<feature type="region of interest" description="Disordered" evidence="2">
    <location>
        <begin position="533"/>
        <end position="633"/>
    </location>
</feature>
<dbReference type="SUPFAM" id="SSF52025">
    <property type="entry name" value="PA domain"/>
    <property type="match status" value="1"/>
</dbReference>
<dbReference type="PANTHER" id="PTHR10404:SF71">
    <property type="entry name" value="CARBOXYPEPTIDASE TRE2, PUTATIVE (AFU_ORTHOLOGUE AFUA_3G10650)-RELATED"/>
    <property type="match status" value="1"/>
</dbReference>
<dbReference type="Pfam" id="PF02225">
    <property type="entry name" value="PA"/>
    <property type="match status" value="1"/>
</dbReference>
<dbReference type="Proteomes" id="UP000267145">
    <property type="component" value="Unassembled WGS sequence"/>
</dbReference>
<feature type="domain" description="AMP-dependent synthetase/ligase" evidence="4">
    <location>
        <begin position="52"/>
        <end position="408"/>
    </location>
</feature>
<dbReference type="InterPro" id="IPR042099">
    <property type="entry name" value="ANL_N_sf"/>
</dbReference>
<dbReference type="EMBL" id="RBVV01000019">
    <property type="protein sequence ID" value="RNJ59158.1"/>
    <property type="molecule type" value="Genomic_DNA"/>
</dbReference>
<comment type="similarity">
    <text evidence="1">Belongs to the peptidase M28 family. M28B subfamily.</text>
</comment>
<dbReference type="Gene3D" id="3.30.300.30">
    <property type="match status" value="1"/>
</dbReference>
<evidence type="ECO:0000259" key="4">
    <source>
        <dbReference type="Pfam" id="PF00501"/>
    </source>
</evidence>
<dbReference type="CDD" id="cd02121">
    <property type="entry name" value="PA_GCPII_like"/>
    <property type="match status" value="1"/>
</dbReference>
<protein>
    <submittedName>
        <fullName evidence="9">Uncharacterized protein</fullName>
    </submittedName>
</protein>
<dbReference type="FunFam" id="3.40.630.10:FF:000101">
    <property type="entry name" value="N-acetylated alpha-linked acidic dipeptidase like 1"/>
    <property type="match status" value="1"/>
</dbReference>
<dbReference type="SUPFAM" id="SSF53187">
    <property type="entry name" value="Zn-dependent exopeptidases"/>
    <property type="match status" value="1"/>
</dbReference>
<reference evidence="9 10" key="1">
    <citation type="submission" date="2018-10" db="EMBL/GenBank/DDBJ databases">
        <title>Genome sequence of Verticillium nonalfalfae VnAa140.</title>
        <authorList>
            <person name="Stajich J.E."/>
            <person name="Kasson M.T."/>
        </authorList>
    </citation>
    <scope>NUCLEOTIDE SEQUENCE [LARGE SCALE GENOMIC DNA]</scope>
    <source>
        <strain evidence="9 10">VnAa140</strain>
    </source>
</reference>
<feature type="domain" description="Peptidase M28" evidence="7">
    <location>
        <begin position="1072"/>
        <end position="1254"/>
    </location>
</feature>
<proteinExistence type="inferred from homology"/>
<dbReference type="Gene3D" id="3.40.630.10">
    <property type="entry name" value="Zn peptidases"/>
    <property type="match status" value="1"/>
</dbReference>
<evidence type="ECO:0000313" key="9">
    <source>
        <dbReference type="EMBL" id="RNJ59158.1"/>
    </source>
</evidence>
<dbReference type="InterPro" id="IPR039373">
    <property type="entry name" value="Peptidase_M28B"/>
</dbReference>
<comment type="caution">
    <text evidence="9">The sequence shown here is derived from an EMBL/GenBank/DDBJ whole genome shotgun (WGS) entry which is preliminary data.</text>
</comment>
<sequence length="1459" mass="161718">MASIFEKRGDTTIYRAPNSVDIPSLDLLSFLFENPQNDRLKSDTILHADAADPSRNVTTAQQISHLQRLAHTIRTKYGIRDGDVVHVILTGHILCPSIFLGIIAAGATVACSLPTSPPTDIAGQIAMTESKLLICSPDLKALAGSVGALTSLPEERVIYFGDSEDVELYEVKSGTQIHVSSDEHSWTRVTDMDILQKTTTCIVYTGGTTGPPKAIPISHANIVASVFLFMEPFRHDPKLEFRTVAHVPTTHLSGIQGYITSQTYVGGTVFWMTRVDLPQLVAHCKRYSATTLLSPPPIWLAIAKAPFVTDQLSTMVVGFSSAAPMGAELQNEAQRKLGRGQLGQAWGMSEASGPMTVLPLGERDESGSVAMLVANSEMRIVDEEGRDVTPGVAGEAWVRGPQVVTGYFKNDQATRESFVDGWYRTGDLLYFKDGKFYFVDRAKEIIKYRGNNVVPAQLESVLTTHPQIQDAGVIGVKVDDDEVPRAYVVTTGPQISEEDISSWLEDQGIADEQQLRGGVVFIKEVPRSAPGKILRQDLRAIHKTPTPAMPNDRDQRYDAVPPIPSYDEAMSNPNHADWPPPASPNPETESHGLLSSHNNAASSSSRRPTGYREPTVETDDEDSLFYSSDDGDETAYVRREMQELEMDDAGNARPSLWGKRIPFSLSLPNWKWSWRPRLPRLRRTVMLPQRPATDPSTTANDGDASTEQETARPRLRWPNLEGANGKHAAIILVRIFAGFLVMSFVYLIFMSDIFSTMARRFGTGLRFDPEDVRMWVQGHVENAAMLKTVKHYTSFAHIAGTEGDYGYAMDMETMFHRAGMDFVHIDQYDVYLNYPKANGRAVEILDEAGEKATWKAKMEEKEVGGEIAGHQTFSFHGHSKAGDVKGPLVYANYGSREDFALLKDKEIITEGAIALVRYYGSQPNLALKVKAAQDAGFVGCLVYSDPEDDGFRQGDVAPAGRFMPEDGVQRGSVSLTNMVIGDVLTPGWGSKEGLPRMKVGQTPGLVWIPSLPLAWRDAQVLLQHLKGVGQKVPEEWKGGVPNVDEWWTGNASSPIVRLKNEQDEEKKQPIWNVYGKIEGIEQSEKTIMVGNHRDAWAFGATDPHTGTAIMMEVARLFGILLLKGWRPLRTIEFMSWDGEAYNMIGSTEFVETHADKLRENGCAYINLAGAVAGSELHASGSPVFQSVLNRILERIEDPHHNMTLRELWDKRGGKIEEPSVRGDSVPFLDIAGTSTLDLSFRGDPHPQYSSYDNFDWMKRIGDPGFVYHGLMAQVVAFLCLELADRPIMPFDMEAYGVKLDKWAEELTEWSKEKIKAAGQEKTFSIDPIKIAIHDVKSAAKTFSRWEKTWDSVVMGGGGWESSGMNTKRIEYNTRMAGFETALLDIEQGGGIPNRTQFKHVVFGPQAWSHTKQVTFPAIRDAIEDANWELARKLVEKTSVLIRNAAKVLLDQQTDEVPGR</sequence>
<dbReference type="Pfam" id="PF04389">
    <property type="entry name" value="Peptidase_M28"/>
    <property type="match status" value="1"/>
</dbReference>
<dbReference type="InterPro" id="IPR046450">
    <property type="entry name" value="PA_dom_sf"/>
</dbReference>
<keyword evidence="10" id="KW-1185">Reference proteome</keyword>
<dbReference type="InterPro" id="IPR045851">
    <property type="entry name" value="AMP-bd_C_sf"/>
</dbReference>
<keyword evidence="3" id="KW-0812">Transmembrane</keyword>
<feature type="domain" description="PA" evidence="5">
    <location>
        <begin position="884"/>
        <end position="964"/>
    </location>
</feature>
<dbReference type="Pfam" id="PF00501">
    <property type="entry name" value="AMP-binding"/>
    <property type="match status" value="1"/>
</dbReference>
<evidence type="ECO:0000256" key="1">
    <source>
        <dbReference type="ARBA" id="ARBA00005634"/>
    </source>
</evidence>
<organism evidence="9 10">
    <name type="scientific">Verticillium nonalfalfae</name>
    <dbReference type="NCBI Taxonomy" id="1051616"/>
    <lineage>
        <taxon>Eukaryota</taxon>
        <taxon>Fungi</taxon>
        <taxon>Dikarya</taxon>
        <taxon>Ascomycota</taxon>
        <taxon>Pezizomycotina</taxon>
        <taxon>Sordariomycetes</taxon>
        <taxon>Hypocreomycetidae</taxon>
        <taxon>Glomerellales</taxon>
        <taxon>Plectosphaerellaceae</taxon>
        <taxon>Verticillium</taxon>
    </lineage>
</organism>
<feature type="compositionally biased region" description="Low complexity" evidence="2">
    <location>
        <begin position="595"/>
        <end position="605"/>
    </location>
</feature>
<dbReference type="Pfam" id="PF04253">
    <property type="entry name" value="TFR_dimer"/>
    <property type="match status" value="1"/>
</dbReference>
<dbReference type="GO" id="GO:0004180">
    <property type="term" value="F:carboxypeptidase activity"/>
    <property type="evidence" value="ECO:0007669"/>
    <property type="project" value="TreeGrafter"/>
</dbReference>
<feature type="domain" description="AMP-binding enzyme C-terminal" evidence="8">
    <location>
        <begin position="458"/>
        <end position="532"/>
    </location>
</feature>
<dbReference type="GeneID" id="39606940"/>
<evidence type="ECO:0000256" key="3">
    <source>
        <dbReference type="SAM" id="Phobius"/>
    </source>
</evidence>
<dbReference type="InterPro" id="IPR007484">
    <property type="entry name" value="Peptidase_M28"/>
</dbReference>
<feature type="domain" description="Transferrin receptor-like dimerisation" evidence="6">
    <location>
        <begin position="1324"/>
        <end position="1448"/>
    </location>
</feature>
<dbReference type="PROSITE" id="PS00455">
    <property type="entry name" value="AMP_BINDING"/>
    <property type="match status" value="1"/>
</dbReference>
<name>A0A3M9YHS3_9PEZI</name>
<dbReference type="Gene3D" id="1.20.930.40">
    <property type="entry name" value="Transferrin receptor-like, dimerisation domain"/>
    <property type="match status" value="1"/>
</dbReference>
<feature type="compositionally biased region" description="Acidic residues" evidence="2">
    <location>
        <begin position="616"/>
        <end position="633"/>
    </location>
</feature>
<dbReference type="RefSeq" id="XP_028497316.1">
    <property type="nucleotide sequence ID" value="XM_028637444.1"/>
</dbReference>
<evidence type="ECO:0000259" key="6">
    <source>
        <dbReference type="Pfam" id="PF04253"/>
    </source>
</evidence>
<dbReference type="InterPro" id="IPR020845">
    <property type="entry name" value="AMP-binding_CS"/>
</dbReference>
<dbReference type="InterPro" id="IPR036757">
    <property type="entry name" value="TFR-like_dimer_dom_sf"/>
</dbReference>
<dbReference type="InterPro" id="IPR025110">
    <property type="entry name" value="AMP-bd_C"/>
</dbReference>
<evidence type="ECO:0000313" key="10">
    <source>
        <dbReference type="Proteomes" id="UP000267145"/>
    </source>
</evidence>
<feature type="compositionally biased region" description="Polar residues" evidence="2">
    <location>
        <begin position="694"/>
        <end position="708"/>
    </location>
</feature>
<feature type="transmembrane region" description="Helical" evidence="3">
    <location>
        <begin position="84"/>
        <end position="107"/>
    </location>
</feature>
<dbReference type="SUPFAM" id="SSF56801">
    <property type="entry name" value="Acetyl-CoA synthetase-like"/>
    <property type="match status" value="1"/>
</dbReference>
<dbReference type="Gene3D" id="3.40.50.12780">
    <property type="entry name" value="N-terminal domain of ligase-like"/>
    <property type="match status" value="1"/>
</dbReference>
<evidence type="ECO:0000259" key="8">
    <source>
        <dbReference type="Pfam" id="PF13193"/>
    </source>
</evidence>
<dbReference type="PANTHER" id="PTHR10404">
    <property type="entry name" value="N-ACETYLATED-ALPHA-LINKED ACIDIC DIPEPTIDASE"/>
    <property type="match status" value="1"/>
</dbReference>
<keyword evidence="3" id="KW-0472">Membrane</keyword>
<dbReference type="InterPro" id="IPR000873">
    <property type="entry name" value="AMP-dep_synth/lig_dom"/>
</dbReference>
<accession>A0A3M9YHS3</accession>
<dbReference type="CDD" id="cd08022">
    <property type="entry name" value="M28_PSMA_like"/>
    <property type="match status" value="1"/>
</dbReference>
<feature type="region of interest" description="Disordered" evidence="2">
    <location>
        <begin position="686"/>
        <end position="711"/>
    </location>
</feature>
<dbReference type="InterPro" id="IPR003137">
    <property type="entry name" value="PA_domain"/>
</dbReference>
<dbReference type="STRING" id="1051616.A0A3M9YHS3"/>
<keyword evidence="3" id="KW-1133">Transmembrane helix</keyword>
<gene>
    <name evidence="9" type="ORF">D7B24_003251</name>
</gene>